<gene>
    <name evidence="9" type="ORF">EW145_g962</name>
</gene>
<dbReference type="SUPFAM" id="SSF46689">
    <property type="entry name" value="Homeodomain-like"/>
    <property type="match status" value="3"/>
</dbReference>
<accession>A0A4S4LG97</accession>
<organism evidence="9 10">
    <name type="scientific">Phellinidium pouzarii</name>
    <dbReference type="NCBI Taxonomy" id="167371"/>
    <lineage>
        <taxon>Eukaryota</taxon>
        <taxon>Fungi</taxon>
        <taxon>Dikarya</taxon>
        <taxon>Basidiomycota</taxon>
        <taxon>Agaricomycotina</taxon>
        <taxon>Agaricomycetes</taxon>
        <taxon>Hymenochaetales</taxon>
        <taxon>Hymenochaetaceae</taxon>
        <taxon>Phellinidium</taxon>
    </lineage>
</organism>
<keyword evidence="10" id="KW-1185">Reference proteome</keyword>
<dbReference type="EMBL" id="SGPK01000023">
    <property type="protein sequence ID" value="THH10956.1"/>
    <property type="molecule type" value="Genomic_DNA"/>
</dbReference>
<evidence type="ECO:0000256" key="6">
    <source>
        <dbReference type="RuleBase" id="RU000682"/>
    </source>
</evidence>
<dbReference type="InterPro" id="IPR051000">
    <property type="entry name" value="Homeobox_DNA-bind_prot"/>
</dbReference>
<dbReference type="Pfam" id="PF00046">
    <property type="entry name" value="Homeodomain"/>
    <property type="match status" value="3"/>
</dbReference>
<dbReference type="PANTHER" id="PTHR24324">
    <property type="entry name" value="HOMEOBOX PROTEIN HHEX"/>
    <property type="match status" value="1"/>
</dbReference>
<feature type="DNA-binding region" description="Homeobox" evidence="5">
    <location>
        <begin position="160"/>
        <end position="219"/>
    </location>
</feature>
<dbReference type="PROSITE" id="PS50071">
    <property type="entry name" value="HOMEOBOX_2"/>
    <property type="match status" value="3"/>
</dbReference>
<dbReference type="PROSITE" id="PS00027">
    <property type="entry name" value="HOMEOBOX_1"/>
    <property type="match status" value="1"/>
</dbReference>
<feature type="domain" description="Homeobox" evidence="8">
    <location>
        <begin position="298"/>
        <end position="358"/>
    </location>
</feature>
<dbReference type="AlphaFoldDB" id="A0A4S4LG97"/>
<keyword evidence="4 5" id="KW-0539">Nucleus</keyword>
<feature type="compositionally biased region" description="Acidic residues" evidence="7">
    <location>
        <begin position="365"/>
        <end position="376"/>
    </location>
</feature>
<feature type="DNA-binding region" description="Homeobox" evidence="5">
    <location>
        <begin position="300"/>
        <end position="359"/>
    </location>
</feature>
<dbReference type="GO" id="GO:0030154">
    <property type="term" value="P:cell differentiation"/>
    <property type="evidence" value="ECO:0007669"/>
    <property type="project" value="TreeGrafter"/>
</dbReference>
<feature type="DNA-binding region" description="Homeobox" evidence="5">
    <location>
        <begin position="40"/>
        <end position="99"/>
    </location>
</feature>
<comment type="subcellular location">
    <subcellularLocation>
        <location evidence="1 5 6">Nucleus</location>
    </subcellularLocation>
</comment>
<dbReference type="InterPro" id="IPR017970">
    <property type="entry name" value="Homeobox_CS"/>
</dbReference>
<evidence type="ECO:0000256" key="2">
    <source>
        <dbReference type="ARBA" id="ARBA00023125"/>
    </source>
</evidence>
<comment type="caution">
    <text evidence="9">The sequence shown here is derived from an EMBL/GenBank/DDBJ whole genome shotgun (WGS) entry which is preliminary data.</text>
</comment>
<keyword evidence="2 5" id="KW-0238">DNA-binding</keyword>
<dbReference type="InterPro" id="IPR009057">
    <property type="entry name" value="Homeodomain-like_sf"/>
</dbReference>
<feature type="domain" description="Homeobox" evidence="8">
    <location>
        <begin position="38"/>
        <end position="98"/>
    </location>
</feature>
<protein>
    <recommendedName>
        <fullName evidence="8">Homeobox domain-containing protein</fullName>
    </recommendedName>
</protein>
<proteinExistence type="predicted"/>
<feature type="region of interest" description="Disordered" evidence="7">
    <location>
        <begin position="357"/>
        <end position="482"/>
    </location>
</feature>
<evidence type="ECO:0000256" key="7">
    <source>
        <dbReference type="SAM" id="MobiDB-lite"/>
    </source>
</evidence>
<dbReference type="InterPro" id="IPR001356">
    <property type="entry name" value="HD"/>
</dbReference>
<dbReference type="OrthoDB" id="6159439at2759"/>
<feature type="compositionally biased region" description="Acidic residues" evidence="7">
    <location>
        <begin position="400"/>
        <end position="409"/>
    </location>
</feature>
<feature type="compositionally biased region" description="Low complexity" evidence="7">
    <location>
        <begin position="470"/>
        <end position="482"/>
    </location>
</feature>
<dbReference type="GO" id="GO:0005634">
    <property type="term" value="C:nucleus"/>
    <property type="evidence" value="ECO:0007669"/>
    <property type="project" value="UniProtKB-SubCell"/>
</dbReference>
<keyword evidence="3 5" id="KW-0371">Homeobox</keyword>
<dbReference type="Proteomes" id="UP000308199">
    <property type="component" value="Unassembled WGS sequence"/>
</dbReference>
<dbReference type="GO" id="GO:0000981">
    <property type="term" value="F:DNA-binding transcription factor activity, RNA polymerase II-specific"/>
    <property type="evidence" value="ECO:0007669"/>
    <property type="project" value="InterPro"/>
</dbReference>
<feature type="compositionally biased region" description="Low complexity" evidence="7">
    <location>
        <begin position="389"/>
        <end position="399"/>
    </location>
</feature>
<feature type="region of interest" description="Disordered" evidence="7">
    <location>
        <begin position="1"/>
        <end position="46"/>
    </location>
</feature>
<name>A0A4S4LG97_9AGAM</name>
<dbReference type="GO" id="GO:0000978">
    <property type="term" value="F:RNA polymerase II cis-regulatory region sequence-specific DNA binding"/>
    <property type="evidence" value="ECO:0007669"/>
    <property type="project" value="TreeGrafter"/>
</dbReference>
<evidence type="ECO:0000256" key="3">
    <source>
        <dbReference type="ARBA" id="ARBA00023155"/>
    </source>
</evidence>
<dbReference type="Gene3D" id="1.10.10.60">
    <property type="entry name" value="Homeodomain-like"/>
    <property type="match status" value="3"/>
</dbReference>
<evidence type="ECO:0000256" key="1">
    <source>
        <dbReference type="ARBA" id="ARBA00004123"/>
    </source>
</evidence>
<sequence length="502" mass="55590">MLSSLSSPSRSLSPHNPLSLPRSMSPDAAPITLKPDDARDKKPRVRHSEIQLAALNDLYEANEHPSLEDRAALAENLGMEPKAVNAWFANKRSATKKKIRGSIHPYSTPPPHSHVDDFDDVSPAHSRLSTPLSSMDYQTFPTMDSDNRHVFDSEISTGIPRRMRIRPTPKQTDELRRLYNRNTHPSKDDREALGLRIGMKYQSVTNWFQNQRSLARKRLEEQDLDAHSAQSTDHNDYSSIDSLSELQTLSSFPPAASHPCLGSSMTSQSPASRSVSVSHTPICDNPKVASLRRMNGGPMSRPRRTRPEPYQLEALKKLFSRTSNPSIEERGALALEIGMDVGKVTNWFRNLRQTARKRAQKSNNDDGDDEGMDYDDSAPVSRDGTPLLTSTTSSYSSSSMDDDVEGMDLDGEHYYGNAHHHHSDGGSEEEDQEAVTPPPAPSRVTGRRRMDVGFLTGSSDDLHLPPPPSKSLIGSSSGPSIAPPRVEDALLLLGFSQHVVHW</sequence>
<evidence type="ECO:0000313" key="10">
    <source>
        <dbReference type="Proteomes" id="UP000308199"/>
    </source>
</evidence>
<evidence type="ECO:0000256" key="5">
    <source>
        <dbReference type="PROSITE-ProRule" id="PRU00108"/>
    </source>
</evidence>
<dbReference type="PANTHER" id="PTHR24324:SF5">
    <property type="entry name" value="HEMATOPOIETICALLY-EXPRESSED HOMEOBOX PROTEIN HHEX"/>
    <property type="match status" value="1"/>
</dbReference>
<feature type="domain" description="Homeobox" evidence="8">
    <location>
        <begin position="158"/>
        <end position="218"/>
    </location>
</feature>
<feature type="compositionally biased region" description="Low complexity" evidence="7">
    <location>
        <begin position="1"/>
        <end position="23"/>
    </location>
</feature>
<evidence type="ECO:0000313" key="9">
    <source>
        <dbReference type="EMBL" id="THH10956.1"/>
    </source>
</evidence>
<dbReference type="SMART" id="SM00389">
    <property type="entry name" value="HOX"/>
    <property type="match status" value="3"/>
</dbReference>
<feature type="region of interest" description="Disordered" evidence="7">
    <location>
        <begin position="260"/>
        <end position="309"/>
    </location>
</feature>
<evidence type="ECO:0000259" key="8">
    <source>
        <dbReference type="PROSITE" id="PS50071"/>
    </source>
</evidence>
<reference evidence="9 10" key="1">
    <citation type="submission" date="2019-02" db="EMBL/GenBank/DDBJ databases">
        <title>Genome sequencing of the rare red list fungi Phellinidium pouzarii.</title>
        <authorList>
            <person name="Buettner E."/>
            <person name="Kellner H."/>
        </authorList>
    </citation>
    <scope>NUCLEOTIDE SEQUENCE [LARGE SCALE GENOMIC DNA]</scope>
    <source>
        <strain evidence="9 10">DSM 108285</strain>
    </source>
</reference>
<feature type="compositionally biased region" description="Low complexity" evidence="7">
    <location>
        <begin position="267"/>
        <end position="278"/>
    </location>
</feature>
<evidence type="ECO:0000256" key="4">
    <source>
        <dbReference type="ARBA" id="ARBA00023242"/>
    </source>
</evidence>
<dbReference type="CDD" id="cd00086">
    <property type="entry name" value="homeodomain"/>
    <property type="match status" value="3"/>
</dbReference>